<dbReference type="PANTHER" id="PTHR10566:SF113">
    <property type="entry name" value="PROTEIN ACTIVITY OF BC1 COMPLEX KINASE 7, CHLOROPLASTIC"/>
    <property type="match status" value="1"/>
</dbReference>
<feature type="domain" description="Protein kinase" evidence="3">
    <location>
        <begin position="126"/>
        <end position="452"/>
    </location>
</feature>
<dbReference type="InterPro" id="IPR000719">
    <property type="entry name" value="Prot_kinase_dom"/>
</dbReference>
<evidence type="ECO:0000259" key="3">
    <source>
        <dbReference type="PROSITE" id="PS50011"/>
    </source>
</evidence>
<comment type="caution">
    <text evidence="4">The sequence shown here is derived from an EMBL/GenBank/DDBJ whole genome shotgun (WGS) entry which is preliminary data.</text>
</comment>
<dbReference type="GO" id="GO:0004672">
    <property type="term" value="F:protein kinase activity"/>
    <property type="evidence" value="ECO:0007669"/>
    <property type="project" value="InterPro"/>
</dbReference>
<dbReference type="GO" id="GO:0005524">
    <property type="term" value="F:ATP binding"/>
    <property type="evidence" value="ECO:0007669"/>
    <property type="project" value="InterPro"/>
</dbReference>
<dbReference type="InterPro" id="IPR050154">
    <property type="entry name" value="UbiB_kinase"/>
</dbReference>
<dbReference type="OrthoDB" id="9795390at2"/>
<dbReference type="PANTHER" id="PTHR10566">
    <property type="entry name" value="CHAPERONE-ACTIVITY OF BC1 COMPLEX CABC1 -RELATED"/>
    <property type="match status" value="1"/>
</dbReference>
<sequence>MMIPTLLAMRDFARMREIITILSKRGLGEFVQRIKLSHKALDGEGEAAPESRYMSTPRRFRLAFEELGPTFVKLGQVLSTRVDIFDAEWIEEFEQLQSNVAPINSDDIRVLVESYLERPVGEVFRHIEAHPIGSASIAQVHRAELLNGETVAVKLKRPDIERTIQADLRILTHLAGLIESEIPETRRYQPVQMVQYFARSLAKETDLSVELRYMQRFETTFTGHPFIHIPKVYQEYSNRHILVQEYIGDTLLKSMPSESLSDGMRRKLANGITDTLFTMILKQGFFHADPHPGNIFVSPNGRITLIDFGLVGHLSSTRRREIIDLITALTRRDQFTMQYVLSNWAEGELPDENLLGADVLEMLLNYEHTPMRDLRISQVINDITQIMRQHGLTLPGDLVMLFKTLITLEGVVKRLDGSAELLEQAKPIVAEVFKERVSPEHMARKSKMHLQTLWQAADELPQNLLRLSRRIQKGQLGVSIELKRSEQIMHQIDKATNRLTMGIVTAALIIGSSIVMSIDTGSKFIGFVGYLLAFTNSLWIIWSIWRSGKH</sequence>
<dbReference type="Gene3D" id="1.10.510.10">
    <property type="entry name" value="Transferase(Phosphotransferase) domain 1"/>
    <property type="match status" value="1"/>
</dbReference>
<evidence type="ECO:0000313" key="4">
    <source>
        <dbReference type="EMBL" id="KLT73961.1"/>
    </source>
</evidence>
<dbReference type="Proteomes" id="UP000036027">
    <property type="component" value="Unassembled WGS sequence"/>
</dbReference>
<feature type="transmembrane region" description="Helical" evidence="2">
    <location>
        <begin position="499"/>
        <end position="518"/>
    </location>
</feature>
<name>A0A0J0YV48_9NEIS</name>
<keyword evidence="2" id="KW-0812">Transmembrane</keyword>
<proteinExistence type="inferred from homology"/>
<dbReference type="PATRIC" id="fig|1470200.3.peg.172"/>
<dbReference type="SMART" id="SM00220">
    <property type="entry name" value="S_TKc"/>
    <property type="match status" value="1"/>
</dbReference>
<keyword evidence="2" id="KW-1133">Transmembrane helix</keyword>
<dbReference type="STRING" id="1470200.PL75_00725"/>
<organism evidence="4 5">
    <name type="scientific">Neisseria arctica</name>
    <dbReference type="NCBI Taxonomy" id="1470200"/>
    <lineage>
        <taxon>Bacteria</taxon>
        <taxon>Pseudomonadati</taxon>
        <taxon>Pseudomonadota</taxon>
        <taxon>Betaproteobacteria</taxon>
        <taxon>Neisseriales</taxon>
        <taxon>Neisseriaceae</taxon>
        <taxon>Neisseria</taxon>
    </lineage>
</organism>
<feature type="transmembrane region" description="Helical" evidence="2">
    <location>
        <begin position="524"/>
        <end position="545"/>
    </location>
</feature>
<dbReference type="EMBL" id="JTDO01000001">
    <property type="protein sequence ID" value="KLT73961.1"/>
    <property type="molecule type" value="Genomic_DNA"/>
</dbReference>
<dbReference type="SUPFAM" id="SSF56112">
    <property type="entry name" value="Protein kinase-like (PK-like)"/>
    <property type="match status" value="1"/>
</dbReference>
<dbReference type="PROSITE" id="PS50011">
    <property type="entry name" value="PROTEIN_KINASE_DOM"/>
    <property type="match status" value="1"/>
</dbReference>
<dbReference type="RefSeq" id="WP_047760061.1">
    <property type="nucleotide sequence ID" value="NZ_CP091510.1"/>
</dbReference>
<reference evidence="4 5" key="1">
    <citation type="submission" date="2014-11" db="EMBL/GenBank/DDBJ databases">
        <title>Genome of a novel goose pathogen.</title>
        <authorList>
            <person name="Hansen C.M."/>
            <person name="Hueffer K."/>
            <person name="Choi S.C."/>
        </authorList>
    </citation>
    <scope>NUCLEOTIDE SEQUENCE [LARGE SCALE GENOMIC DNA]</scope>
    <source>
        <strain evidence="4 5">KH1503</strain>
    </source>
</reference>
<dbReference type="Pfam" id="PF03109">
    <property type="entry name" value="ABC1"/>
    <property type="match status" value="1"/>
</dbReference>
<dbReference type="CDD" id="cd05121">
    <property type="entry name" value="ABC1_ADCK3-like"/>
    <property type="match status" value="1"/>
</dbReference>
<evidence type="ECO:0000313" key="5">
    <source>
        <dbReference type="Proteomes" id="UP000036027"/>
    </source>
</evidence>
<protein>
    <submittedName>
        <fullName evidence="4">Ubiquinone biosynthesis protein</fullName>
    </submittedName>
</protein>
<dbReference type="InterPro" id="IPR011009">
    <property type="entry name" value="Kinase-like_dom_sf"/>
</dbReference>
<keyword evidence="5" id="KW-1185">Reference proteome</keyword>
<comment type="similarity">
    <text evidence="1">Belongs to the protein kinase superfamily. ADCK protein kinase family.</text>
</comment>
<dbReference type="InterPro" id="IPR004147">
    <property type="entry name" value="ABC1_dom"/>
</dbReference>
<dbReference type="AlphaFoldDB" id="A0A0J0YV48"/>
<gene>
    <name evidence="4" type="ORF">PL75_00725</name>
</gene>
<keyword evidence="4" id="KW-0830">Ubiquinone</keyword>
<accession>A0A0J0YV48</accession>
<evidence type="ECO:0000256" key="2">
    <source>
        <dbReference type="SAM" id="Phobius"/>
    </source>
</evidence>
<keyword evidence="2" id="KW-0472">Membrane</keyword>
<evidence type="ECO:0000256" key="1">
    <source>
        <dbReference type="ARBA" id="ARBA00009670"/>
    </source>
</evidence>